<dbReference type="RefSeq" id="WP_254009918.1">
    <property type="nucleotide sequence ID" value="NZ_JAMZMM010000006.1"/>
</dbReference>
<reference evidence="1" key="1">
    <citation type="submission" date="2022-06" db="EMBL/GenBank/DDBJ databases">
        <title>New cyanobacteria of genus Symplocastrum in benthos of Lake Baikal.</title>
        <authorList>
            <person name="Sorokovikova E."/>
            <person name="Tikhonova I."/>
            <person name="Krasnopeev A."/>
            <person name="Evseev P."/>
            <person name="Gladkikh A."/>
            <person name="Belykh O."/>
        </authorList>
    </citation>
    <scope>NUCLEOTIDE SEQUENCE</scope>
    <source>
        <strain evidence="1">BBK-W-15</strain>
    </source>
</reference>
<accession>A0AAE3GM43</accession>
<organism evidence="1 2">
    <name type="scientific">Limnofasciculus baicalensis BBK-W-15</name>
    <dbReference type="NCBI Taxonomy" id="2699891"/>
    <lineage>
        <taxon>Bacteria</taxon>
        <taxon>Bacillati</taxon>
        <taxon>Cyanobacteriota</taxon>
        <taxon>Cyanophyceae</taxon>
        <taxon>Coleofasciculales</taxon>
        <taxon>Coleofasciculaceae</taxon>
        <taxon>Limnofasciculus</taxon>
        <taxon>Limnofasciculus baicalensis</taxon>
    </lineage>
</organism>
<dbReference type="Proteomes" id="UP001204953">
    <property type="component" value="Unassembled WGS sequence"/>
</dbReference>
<sequence length="78" mass="8793">MSREDDRDRFNHPISIVEMDRIVSGKRGWVKCVKLIYKICDRKSYTQASHPLSKALQIVIVEADCSGGKLELSEVSGV</sequence>
<protein>
    <submittedName>
        <fullName evidence="1">Uncharacterized protein</fullName>
    </submittedName>
</protein>
<comment type="caution">
    <text evidence="1">The sequence shown here is derived from an EMBL/GenBank/DDBJ whole genome shotgun (WGS) entry which is preliminary data.</text>
</comment>
<keyword evidence="2" id="KW-1185">Reference proteome</keyword>
<proteinExistence type="predicted"/>
<evidence type="ECO:0000313" key="1">
    <source>
        <dbReference type="EMBL" id="MCP2727100.1"/>
    </source>
</evidence>
<gene>
    <name evidence="1" type="ORF">NJ959_01245</name>
</gene>
<dbReference type="EMBL" id="JAMZMM010000006">
    <property type="protein sequence ID" value="MCP2727100.1"/>
    <property type="molecule type" value="Genomic_DNA"/>
</dbReference>
<name>A0AAE3GM43_9CYAN</name>
<dbReference type="AlphaFoldDB" id="A0AAE3GM43"/>
<evidence type="ECO:0000313" key="2">
    <source>
        <dbReference type="Proteomes" id="UP001204953"/>
    </source>
</evidence>